<protein>
    <submittedName>
        <fullName evidence="2">Uncharacterized protein</fullName>
    </submittedName>
</protein>
<feature type="coiled-coil region" evidence="1">
    <location>
        <begin position="206"/>
        <end position="233"/>
    </location>
</feature>
<evidence type="ECO:0000256" key="1">
    <source>
        <dbReference type="SAM" id="Coils"/>
    </source>
</evidence>
<dbReference type="AlphaFoldDB" id="A0A1E1WD45"/>
<accession>A0A1E1WD45</accession>
<sequence>MDFGTSTEGLCAELKLTQENTTLLEIVKELCSEPNSKLSPKLKGKVSRIISECDLKHHTSLQRVSTADDTTSTLLGFMHQTEAELTYDEQVELNQAFIDKIEKKLPECTAELEQLKQTSDSCIKCREEQLKELKDRDSKLDLLQEQESEKMDLMMEWLNFRIQGVSKFSDNSSELLALKTKILNLKSKILHLQILQNIFTETNQSIKAYNEIHKDLKESIKETEKKIKDYREIIEKDFS</sequence>
<name>A0A1E1WD45_PECGO</name>
<dbReference type="EMBL" id="GDQN01006179">
    <property type="protein sequence ID" value="JAT84875.1"/>
    <property type="molecule type" value="Transcribed_RNA"/>
</dbReference>
<reference evidence="2" key="1">
    <citation type="submission" date="2015-09" db="EMBL/GenBank/DDBJ databases">
        <title>De novo assembly of Pectinophora gossypiella (Pink Bollworm) gut transcriptome.</title>
        <authorList>
            <person name="Tassone E.E."/>
        </authorList>
    </citation>
    <scope>NUCLEOTIDE SEQUENCE</scope>
</reference>
<keyword evidence="1" id="KW-0175">Coiled coil</keyword>
<dbReference type="OrthoDB" id="7696867at2759"/>
<evidence type="ECO:0000313" key="2">
    <source>
        <dbReference type="EMBL" id="JAT84875.1"/>
    </source>
</evidence>
<gene>
    <name evidence="2" type="ORF">g.18885</name>
</gene>
<organism evidence="2">
    <name type="scientific">Pectinophora gossypiella</name>
    <name type="common">Cotton pink bollworm</name>
    <name type="synonym">Depressaria gossypiella</name>
    <dbReference type="NCBI Taxonomy" id="13191"/>
    <lineage>
        <taxon>Eukaryota</taxon>
        <taxon>Metazoa</taxon>
        <taxon>Ecdysozoa</taxon>
        <taxon>Arthropoda</taxon>
        <taxon>Hexapoda</taxon>
        <taxon>Insecta</taxon>
        <taxon>Pterygota</taxon>
        <taxon>Neoptera</taxon>
        <taxon>Endopterygota</taxon>
        <taxon>Lepidoptera</taxon>
        <taxon>Glossata</taxon>
        <taxon>Ditrysia</taxon>
        <taxon>Gelechioidea</taxon>
        <taxon>Gelechiidae</taxon>
        <taxon>Apatetrinae</taxon>
        <taxon>Pectinophora</taxon>
    </lineage>
</organism>
<feature type="coiled-coil region" evidence="1">
    <location>
        <begin position="98"/>
        <end position="146"/>
    </location>
</feature>
<proteinExistence type="predicted"/>